<dbReference type="InterPro" id="IPR020084">
    <property type="entry name" value="NUDIX_hydrolase_CS"/>
</dbReference>
<dbReference type="RefSeq" id="WP_275474813.1">
    <property type="nucleotide sequence ID" value="NZ_CP162940.1"/>
</dbReference>
<gene>
    <name evidence="4" type="ORF">KKP3000_004036</name>
</gene>
<sequence>MPRRACPACDFVHWGNYSIGVGALVVRDNRFLLVRRAEDPGRGVWTNPGGYTEQMESIHRTVEREVFEETGVTATVERVVALRDQPRQVHNLYVAFSLRYERGEPRADGVEVDDVGFFTVDEMEGMNVAGLTRWLIEVARTSNGHGLSLDHSEYVTSDQNWLFRADGGLTVE</sequence>
<dbReference type="PROSITE" id="PS51462">
    <property type="entry name" value="NUDIX"/>
    <property type="match status" value="1"/>
</dbReference>
<dbReference type="PANTHER" id="PTHR43046:SF14">
    <property type="entry name" value="MUTT_NUDIX FAMILY PROTEIN"/>
    <property type="match status" value="1"/>
</dbReference>
<dbReference type="PROSITE" id="PS00893">
    <property type="entry name" value="NUDIX_BOX"/>
    <property type="match status" value="1"/>
</dbReference>
<dbReference type="InterPro" id="IPR000086">
    <property type="entry name" value="NUDIX_hydrolase_dom"/>
</dbReference>
<evidence type="ECO:0000259" key="3">
    <source>
        <dbReference type="PROSITE" id="PS51462"/>
    </source>
</evidence>
<evidence type="ECO:0000313" key="5">
    <source>
        <dbReference type="Proteomes" id="UP001579974"/>
    </source>
</evidence>
<comment type="cofactor">
    <cofactor evidence="1">
        <name>Mg(2+)</name>
        <dbReference type="ChEBI" id="CHEBI:18420"/>
    </cofactor>
</comment>
<keyword evidence="2" id="KW-0378">Hydrolase</keyword>
<dbReference type="SUPFAM" id="SSF55811">
    <property type="entry name" value="Nudix"/>
    <property type="match status" value="1"/>
</dbReference>
<dbReference type="Proteomes" id="UP001579974">
    <property type="component" value="Unassembled WGS sequence"/>
</dbReference>
<organism evidence="4 5">
    <name type="scientific">Alicyclobacillus fastidiosus</name>
    <dbReference type="NCBI Taxonomy" id="392011"/>
    <lineage>
        <taxon>Bacteria</taxon>
        <taxon>Bacillati</taxon>
        <taxon>Bacillota</taxon>
        <taxon>Bacilli</taxon>
        <taxon>Bacillales</taxon>
        <taxon>Alicyclobacillaceae</taxon>
        <taxon>Alicyclobacillus</taxon>
    </lineage>
</organism>
<comment type="caution">
    <text evidence="4">The sequence shown here is derived from an EMBL/GenBank/DDBJ whole genome shotgun (WGS) entry which is preliminary data.</text>
</comment>
<proteinExistence type="predicted"/>
<dbReference type="InterPro" id="IPR015797">
    <property type="entry name" value="NUDIX_hydrolase-like_dom_sf"/>
</dbReference>
<dbReference type="Gene3D" id="3.90.79.10">
    <property type="entry name" value="Nucleoside Triphosphate Pyrophosphohydrolase"/>
    <property type="match status" value="1"/>
</dbReference>
<accession>A0ABV5AEA9</accession>
<keyword evidence="5" id="KW-1185">Reference proteome</keyword>
<name>A0ABV5AEA9_9BACL</name>
<dbReference type="PANTHER" id="PTHR43046">
    <property type="entry name" value="GDP-MANNOSE MANNOSYL HYDROLASE"/>
    <property type="match status" value="1"/>
</dbReference>
<protein>
    <submittedName>
        <fullName evidence="4">NUDIX domain-containing protein</fullName>
    </submittedName>
</protein>
<dbReference type="EMBL" id="JBDXSU010000006">
    <property type="protein sequence ID" value="MFB5190565.1"/>
    <property type="molecule type" value="Genomic_DNA"/>
</dbReference>
<evidence type="ECO:0000313" key="4">
    <source>
        <dbReference type="EMBL" id="MFB5190565.1"/>
    </source>
</evidence>
<evidence type="ECO:0000256" key="1">
    <source>
        <dbReference type="ARBA" id="ARBA00001946"/>
    </source>
</evidence>
<reference evidence="4 5" key="1">
    <citation type="journal article" date="2024" name="Int. J. Mol. Sci.">
        <title>Exploration of Alicyclobacillus spp. Genome in Search of Antibiotic Resistance.</title>
        <authorList>
            <person name="Bucka-Kolendo J."/>
            <person name="Kiousi D.E."/>
            <person name="Dekowska A."/>
            <person name="Mikolajczuk-Szczyrba A."/>
            <person name="Karadedos D.M."/>
            <person name="Michael P."/>
            <person name="Galanis A."/>
            <person name="Sokolowska B."/>
        </authorList>
    </citation>
    <scope>NUCLEOTIDE SEQUENCE [LARGE SCALE GENOMIC DNA]</scope>
    <source>
        <strain evidence="4 5">KKP 3000</strain>
    </source>
</reference>
<evidence type="ECO:0000256" key="2">
    <source>
        <dbReference type="ARBA" id="ARBA00022801"/>
    </source>
</evidence>
<dbReference type="Pfam" id="PF00293">
    <property type="entry name" value="NUDIX"/>
    <property type="match status" value="1"/>
</dbReference>
<feature type="domain" description="Nudix hydrolase" evidence="3">
    <location>
        <begin position="16"/>
        <end position="140"/>
    </location>
</feature>